<evidence type="ECO:0000313" key="7">
    <source>
        <dbReference type="EMBL" id="GAA1393324.1"/>
    </source>
</evidence>
<evidence type="ECO:0000256" key="1">
    <source>
        <dbReference type="ARBA" id="ARBA00022491"/>
    </source>
</evidence>
<keyword evidence="3 5" id="KW-0238">DNA-binding</keyword>
<dbReference type="SUPFAM" id="SSF46689">
    <property type="entry name" value="Homeodomain-like"/>
    <property type="match status" value="1"/>
</dbReference>
<reference evidence="7 8" key="1">
    <citation type="journal article" date="2019" name="Int. J. Syst. Evol. Microbiol.">
        <title>The Global Catalogue of Microorganisms (GCM) 10K type strain sequencing project: providing services to taxonomists for standard genome sequencing and annotation.</title>
        <authorList>
            <consortium name="The Broad Institute Genomics Platform"/>
            <consortium name="The Broad Institute Genome Sequencing Center for Infectious Disease"/>
            <person name="Wu L."/>
            <person name="Ma J."/>
        </authorList>
    </citation>
    <scope>NUCLEOTIDE SEQUENCE [LARGE SCALE GENOMIC DNA]</scope>
    <source>
        <strain evidence="7 8">JCM 12393</strain>
    </source>
</reference>
<keyword evidence="1" id="KW-0678">Repressor</keyword>
<dbReference type="Proteomes" id="UP001499863">
    <property type="component" value="Unassembled WGS sequence"/>
</dbReference>
<dbReference type="PANTHER" id="PTHR30055:SF234">
    <property type="entry name" value="HTH-TYPE TRANSCRIPTIONAL REGULATOR BETI"/>
    <property type="match status" value="1"/>
</dbReference>
<name>A0ABN1Y126_9ACTN</name>
<dbReference type="InterPro" id="IPR039538">
    <property type="entry name" value="BetI_C"/>
</dbReference>
<evidence type="ECO:0000313" key="8">
    <source>
        <dbReference type="Proteomes" id="UP001499863"/>
    </source>
</evidence>
<evidence type="ECO:0000259" key="6">
    <source>
        <dbReference type="PROSITE" id="PS50977"/>
    </source>
</evidence>
<evidence type="ECO:0000256" key="2">
    <source>
        <dbReference type="ARBA" id="ARBA00023015"/>
    </source>
</evidence>
<dbReference type="SUPFAM" id="SSF48498">
    <property type="entry name" value="Tetracyclin repressor-like, C-terminal domain"/>
    <property type="match status" value="1"/>
</dbReference>
<feature type="DNA-binding region" description="H-T-H motif" evidence="5">
    <location>
        <begin position="31"/>
        <end position="50"/>
    </location>
</feature>
<dbReference type="InterPro" id="IPR009057">
    <property type="entry name" value="Homeodomain-like_sf"/>
</dbReference>
<accession>A0ABN1Y126</accession>
<keyword evidence="2" id="KW-0805">Transcription regulation</keyword>
<gene>
    <name evidence="7" type="ORF">GCM10009639_26320</name>
</gene>
<protein>
    <submittedName>
        <fullName evidence="7">TetR/AcrR family transcriptional regulator</fullName>
    </submittedName>
</protein>
<sequence>MNVRVDHEERRRQIAEALLRIADTQGLQSASMRVVAAEAGVSLRLVQYYFKTKQGLLLDALTRLTAQLQARMERWIAEAGSPPTPRGTVTAVLSCILPTDPESRRITRTFAAYYTLVLNDPEVLEKHGARQPEVLEGFLAKQLHAARQAGGIAPGKDPGIAAAGLLAMVNGLGSSVLGGQRSGDEALAILARHLDELFLTPDA</sequence>
<evidence type="ECO:0000256" key="4">
    <source>
        <dbReference type="ARBA" id="ARBA00023163"/>
    </source>
</evidence>
<dbReference type="InterPro" id="IPR050109">
    <property type="entry name" value="HTH-type_TetR-like_transc_reg"/>
</dbReference>
<dbReference type="Pfam" id="PF00440">
    <property type="entry name" value="TetR_N"/>
    <property type="match status" value="1"/>
</dbReference>
<organism evidence="7 8">
    <name type="scientific">Kitasatospora putterlickiae</name>
    <dbReference type="NCBI Taxonomy" id="221725"/>
    <lineage>
        <taxon>Bacteria</taxon>
        <taxon>Bacillati</taxon>
        <taxon>Actinomycetota</taxon>
        <taxon>Actinomycetes</taxon>
        <taxon>Kitasatosporales</taxon>
        <taxon>Streptomycetaceae</taxon>
        <taxon>Kitasatospora</taxon>
    </lineage>
</organism>
<dbReference type="PROSITE" id="PS50977">
    <property type="entry name" value="HTH_TETR_2"/>
    <property type="match status" value="1"/>
</dbReference>
<dbReference type="EMBL" id="BAAAKJ010000132">
    <property type="protein sequence ID" value="GAA1393324.1"/>
    <property type="molecule type" value="Genomic_DNA"/>
</dbReference>
<dbReference type="Gene3D" id="1.10.357.10">
    <property type="entry name" value="Tetracycline Repressor, domain 2"/>
    <property type="match status" value="1"/>
</dbReference>
<dbReference type="Pfam" id="PF13977">
    <property type="entry name" value="TetR_C_6"/>
    <property type="match status" value="1"/>
</dbReference>
<dbReference type="InterPro" id="IPR036271">
    <property type="entry name" value="Tet_transcr_reg_TetR-rel_C_sf"/>
</dbReference>
<dbReference type="InterPro" id="IPR001647">
    <property type="entry name" value="HTH_TetR"/>
</dbReference>
<keyword evidence="4" id="KW-0804">Transcription</keyword>
<comment type="caution">
    <text evidence="7">The sequence shown here is derived from an EMBL/GenBank/DDBJ whole genome shotgun (WGS) entry which is preliminary data.</text>
</comment>
<keyword evidence="8" id="KW-1185">Reference proteome</keyword>
<evidence type="ECO:0000256" key="5">
    <source>
        <dbReference type="PROSITE-ProRule" id="PRU00335"/>
    </source>
</evidence>
<dbReference type="PANTHER" id="PTHR30055">
    <property type="entry name" value="HTH-TYPE TRANSCRIPTIONAL REGULATOR RUTR"/>
    <property type="match status" value="1"/>
</dbReference>
<evidence type="ECO:0000256" key="3">
    <source>
        <dbReference type="ARBA" id="ARBA00023125"/>
    </source>
</evidence>
<proteinExistence type="predicted"/>
<feature type="domain" description="HTH tetR-type" evidence="6">
    <location>
        <begin position="8"/>
        <end position="68"/>
    </location>
</feature>